<accession>A0ABR4EUA7</accession>
<feature type="repeat" description="ANK" evidence="3">
    <location>
        <begin position="215"/>
        <end position="248"/>
    </location>
</feature>
<feature type="region of interest" description="Disordered" evidence="4">
    <location>
        <begin position="1"/>
        <end position="42"/>
    </location>
</feature>
<dbReference type="PANTHER" id="PTHR24198:SF165">
    <property type="entry name" value="ANKYRIN REPEAT-CONTAINING PROTEIN-RELATED"/>
    <property type="match status" value="1"/>
</dbReference>
<feature type="compositionally biased region" description="Polar residues" evidence="4">
    <location>
        <begin position="33"/>
        <end position="42"/>
    </location>
</feature>
<evidence type="ECO:0000313" key="6">
    <source>
        <dbReference type="Proteomes" id="UP001600888"/>
    </source>
</evidence>
<keyword evidence="2 3" id="KW-0040">ANK repeat</keyword>
<dbReference type="Pfam" id="PF12796">
    <property type="entry name" value="Ank_2"/>
    <property type="match status" value="2"/>
</dbReference>
<protein>
    <recommendedName>
        <fullName evidence="7">Ankyrin repeat protein</fullName>
    </recommendedName>
</protein>
<dbReference type="PRINTS" id="PR01415">
    <property type="entry name" value="ANKYRIN"/>
</dbReference>
<dbReference type="InterPro" id="IPR002110">
    <property type="entry name" value="Ankyrin_rpt"/>
</dbReference>
<dbReference type="Proteomes" id="UP001600888">
    <property type="component" value="Unassembled WGS sequence"/>
</dbReference>
<feature type="repeat" description="ANK" evidence="3">
    <location>
        <begin position="568"/>
        <end position="600"/>
    </location>
</feature>
<dbReference type="PROSITE" id="PS50297">
    <property type="entry name" value="ANK_REP_REGION"/>
    <property type="match status" value="4"/>
</dbReference>
<dbReference type="Gene3D" id="1.25.40.20">
    <property type="entry name" value="Ankyrin repeat-containing domain"/>
    <property type="match status" value="4"/>
</dbReference>
<evidence type="ECO:0000256" key="3">
    <source>
        <dbReference type="PROSITE-ProRule" id="PRU00023"/>
    </source>
</evidence>
<organism evidence="5 6">
    <name type="scientific">Diaporthe vaccinii</name>
    <dbReference type="NCBI Taxonomy" id="105482"/>
    <lineage>
        <taxon>Eukaryota</taxon>
        <taxon>Fungi</taxon>
        <taxon>Dikarya</taxon>
        <taxon>Ascomycota</taxon>
        <taxon>Pezizomycotina</taxon>
        <taxon>Sordariomycetes</taxon>
        <taxon>Sordariomycetidae</taxon>
        <taxon>Diaporthales</taxon>
        <taxon>Diaporthaceae</taxon>
        <taxon>Diaporthe</taxon>
        <taxon>Diaporthe eres species complex</taxon>
    </lineage>
</organism>
<evidence type="ECO:0000256" key="2">
    <source>
        <dbReference type="ARBA" id="ARBA00023043"/>
    </source>
</evidence>
<sequence>MDEPLNIPSDADANFPAPDGEDSATPRGHEASSPHQGATGQGTFLWTEGAVNLSYNPFDSSPNALELAYAPESHIDGTARNITGIGSHALSVANDSSLLSNQQSLATLVEDLSKVRVKKRLSVKLSSKAGRLLREYPDIDVNELANGVGILHCACHYDRLELLDAILERPTVNVNLRTHEGLAGLHIACHEDNVAVVIALLQSPHIDVNIRDGSNSRTPLHVSAMQGNQATMKQLLDVAGIDVQPRDASGYLPVHYAAGHPILPIGSWFSDDTQDHTDEILLRLCSNGAINARTPQKKGPLHLAAEARNIAAMRFFLRQPDLDVNMTDSQGNTALYLSEDINVVGLLLEKGLDANIQNVDGNTALHCALERRCEELAQLLLTSTNLDGDMVNKKGEQFIHIAAAKWDIATFKTLAATPLNRNINMPAGNGETVLHVAARMGNIDVVEYLLSTSRIAVNAQDEKGRTALHLACEKGHVDVVKDLISAPLIYVNTRDERRQTPLHLACQKGHLDVVRVLLGNVHIDAEPGDVHGWTPLHFATCSESASGEPIVCELLRARIDVNRQVPVSGATALHFASLGGHFKMVLDLLEHGADPRLTCDGLVGPDDGIGKDAAGVADKIEIVDLIRHFRWRRISLAPIPLSYPQEGLLKRHASGVYIMWEWPRTENSTQAHHKSTSHKRQRMFPDISPVYKIYIHLASISQKPYCYEEQWQLRHGSCQQKGWSFALDDKENGARYKHTPERQRATKWVHFSAQNRRWIEDFCRLMYSHCSLHTEGIDVLTFIDDTFDQRSVAVGYSGEIYREHCVKVSTLPIVLDEEKIEEPPNARIKSLGFGGDRAGDESQHYSVAAIVVPLIDIDMMRPGFISDRPSFASGNDGQLAGVTTTFYENPDLTSMEQAHIDMIMSLHSEFKVQRSRSLDHYFHRDLTDADLQIVNREQVLSRFIHHQQAKRDPYVRQKADFSKTVAPSPTSRILSALKRILKVLAEFGMASTSMDATQVEDGLEHSYIKPHLARQYVLVVPQLWLWKIDNVLITAFPARWDSSNLHSASEYVRSRVEMQNADVSPVKLLHEIVAACLEYQPTFSLFGRQLTYQDAFSGEISRISRDIDQCYKGFRNDLGKSDDRFLEAFKTATTSLLDIDDALNELKMIKRVYQNQAQVWEDMHKDRTLGIECGCSPDEAPRRLYTMMTRLEEDAHSVRESVVTLLQLTQGSASTENALKASEQSKILAIFTVVTVIFVSSHKLYTRHTDSCRPRFRGSPHFSLSKYKASTPRRHGRPVRSPVAQSSVWEVPLYSVRWAGSG</sequence>
<evidence type="ECO:0008006" key="7">
    <source>
        <dbReference type="Google" id="ProtNLM"/>
    </source>
</evidence>
<dbReference type="SMART" id="SM00248">
    <property type="entry name" value="ANK"/>
    <property type="match status" value="11"/>
</dbReference>
<dbReference type="PANTHER" id="PTHR24198">
    <property type="entry name" value="ANKYRIN REPEAT AND PROTEIN KINASE DOMAIN-CONTAINING PROTEIN"/>
    <property type="match status" value="1"/>
</dbReference>
<feature type="repeat" description="ANK" evidence="3">
    <location>
        <begin position="463"/>
        <end position="485"/>
    </location>
</feature>
<comment type="caution">
    <text evidence="5">The sequence shown here is derived from an EMBL/GenBank/DDBJ whole genome shotgun (WGS) entry which is preliminary data.</text>
</comment>
<evidence type="ECO:0000313" key="5">
    <source>
        <dbReference type="EMBL" id="KAL2286025.1"/>
    </source>
</evidence>
<dbReference type="EMBL" id="JBAWTH010000026">
    <property type="protein sequence ID" value="KAL2286025.1"/>
    <property type="molecule type" value="Genomic_DNA"/>
</dbReference>
<keyword evidence="1" id="KW-0677">Repeat</keyword>
<gene>
    <name evidence="5" type="ORF">FJTKL_07270</name>
</gene>
<feature type="repeat" description="ANK" evidence="3">
    <location>
        <begin position="497"/>
        <end position="518"/>
    </location>
</feature>
<dbReference type="SUPFAM" id="SSF48403">
    <property type="entry name" value="Ankyrin repeat"/>
    <property type="match status" value="2"/>
</dbReference>
<dbReference type="Pfam" id="PF13637">
    <property type="entry name" value="Ank_4"/>
    <property type="match status" value="1"/>
</dbReference>
<proteinExistence type="predicted"/>
<feature type="repeat" description="ANK" evidence="3">
    <location>
        <begin position="180"/>
        <end position="213"/>
    </location>
</feature>
<dbReference type="Pfam" id="PF00023">
    <property type="entry name" value="Ank"/>
    <property type="match status" value="3"/>
</dbReference>
<reference evidence="5 6" key="1">
    <citation type="submission" date="2024-03" db="EMBL/GenBank/DDBJ databases">
        <title>A high-quality draft genome sequence of Diaporthe vaccinii, a causative agent of upright dieback and viscid rot disease in cranberry plants.</title>
        <authorList>
            <person name="Sarrasin M."/>
            <person name="Lang B.F."/>
            <person name="Burger G."/>
        </authorList>
    </citation>
    <scope>NUCLEOTIDE SEQUENCE [LARGE SCALE GENOMIC DNA]</scope>
    <source>
        <strain evidence="5 6">IS7</strain>
    </source>
</reference>
<feature type="repeat" description="ANK" evidence="3">
    <location>
        <begin position="429"/>
        <end position="451"/>
    </location>
</feature>
<dbReference type="PROSITE" id="PS50088">
    <property type="entry name" value="ANK_REPEAT"/>
    <property type="match status" value="6"/>
</dbReference>
<keyword evidence="6" id="KW-1185">Reference proteome</keyword>
<evidence type="ECO:0000256" key="1">
    <source>
        <dbReference type="ARBA" id="ARBA00022737"/>
    </source>
</evidence>
<dbReference type="InterPro" id="IPR036770">
    <property type="entry name" value="Ankyrin_rpt-contain_sf"/>
</dbReference>
<evidence type="ECO:0000256" key="4">
    <source>
        <dbReference type="SAM" id="MobiDB-lite"/>
    </source>
</evidence>
<name>A0ABR4EUA7_9PEZI</name>